<protein>
    <recommendedName>
        <fullName evidence="3">PAS fold-containing protein</fullName>
    </recommendedName>
</protein>
<accession>A0A1G9HHG8</accession>
<dbReference type="STRING" id="1174501.SAMN05216192_17613"/>
<dbReference type="OrthoDB" id="2645267at2"/>
<organism evidence="1 2">
    <name type="scientific">Paenibacillus typhae</name>
    <dbReference type="NCBI Taxonomy" id="1174501"/>
    <lineage>
        <taxon>Bacteria</taxon>
        <taxon>Bacillati</taxon>
        <taxon>Bacillota</taxon>
        <taxon>Bacilli</taxon>
        <taxon>Bacillales</taxon>
        <taxon>Paenibacillaceae</taxon>
        <taxon>Paenibacillus</taxon>
    </lineage>
</organism>
<dbReference type="Proteomes" id="UP000199050">
    <property type="component" value="Unassembled WGS sequence"/>
</dbReference>
<evidence type="ECO:0000313" key="2">
    <source>
        <dbReference type="Proteomes" id="UP000199050"/>
    </source>
</evidence>
<reference evidence="2" key="1">
    <citation type="submission" date="2016-10" db="EMBL/GenBank/DDBJ databases">
        <authorList>
            <person name="Varghese N."/>
            <person name="Submissions S."/>
        </authorList>
    </citation>
    <scope>NUCLEOTIDE SEQUENCE [LARGE SCALE GENOMIC DNA]</scope>
    <source>
        <strain evidence="2">CGMCC 1.11012</strain>
    </source>
</reference>
<evidence type="ECO:0008006" key="3">
    <source>
        <dbReference type="Google" id="ProtNLM"/>
    </source>
</evidence>
<sequence>MPLSLTTSLTSSLNTLTHKALVIDRSGIILFINDHYNAYLEHWGLSSAIRMKESHYLELFEEWIAIPVQLTALDNAVQHVLHGERLISSSEFIMHIPDQPDRVFILDAFPLFTERSCGIQSLVLSLHDKGPAEPRQHEHVRSCHSLRPRRISGSLVPICASCKSVRGSKEEWITVERFLQLQLSLQFTHDICPDCIRQLYPKYAGVLNQ</sequence>
<keyword evidence="2" id="KW-1185">Reference proteome</keyword>
<proteinExistence type="predicted"/>
<gene>
    <name evidence="1" type="ORF">SAMN05216192_17613</name>
</gene>
<dbReference type="AlphaFoldDB" id="A0A1G9HHG8"/>
<evidence type="ECO:0000313" key="1">
    <source>
        <dbReference type="EMBL" id="SDL12184.1"/>
    </source>
</evidence>
<dbReference type="RefSeq" id="WP_090720267.1">
    <property type="nucleotide sequence ID" value="NZ_CBCSKY010000094.1"/>
</dbReference>
<name>A0A1G9HHG8_9BACL</name>
<dbReference type="EMBL" id="FNDX01000076">
    <property type="protein sequence ID" value="SDL12184.1"/>
    <property type="molecule type" value="Genomic_DNA"/>
</dbReference>